<dbReference type="AlphaFoldDB" id="A0A9D9DFR9"/>
<dbReference type="EMBL" id="JADINA010000033">
    <property type="protein sequence ID" value="MBO8426693.1"/>
    <property type="molecule type" value="Genomic_DNA"/>
</dbReference>
<dbReference type="PIRSF" id="PIRSF012526">
    <property type="entry name" value="CYTH_UCP012526"/>
    <property type="match status" value="1"/>
</dbReference>
<dbReference type="Pfam" id="PF01928">
    <property type="entry name" value="CYTH"/>
    <property type="match status" value="1"/>
</dbReference>
<gene>
    <name evidence="2" type="ORF">IAC61_05205</name>
</gene>
<comment type="caution">
    <text evidence="2">The sequence shown here is derived from an EMBL/GenBank/DDBJ whole genome shotgun (WGS) entry which is preliminary data.</text>
</comment>
<evidence type="ECO:0000259" key="1">
    <source>
        <dbReference type="PROSITE" id="PS51707"/>
    </source>
</evidence>
<feature type="domain" description="CYTH" evidence="1">
    <location>
        <begin position="4"/>
        <end position="189"/>
    </location>
</feature>
<protein>
    <submittedName>
        <fullName evidence="2">CYTH domain-containing protein</fullName>
    </submittedName>
</protein>
<dbReference type="PROSITE" id="PS51707">
    <property type="entry name" value="CYTH"/>
    <property type="match status" value="1"/>
</dbReference>
<reference evidence="2" key="1">
    <citation type="submission" date="2020-10" db="EMBL/GenBank/DDBJ databases">
        <authorList>
            <person name="Gilroy R."/>
        </authorList>
    </citation>
    <scope>NUCLEOTIDE SEQUENCE</scope>
    <source>
        <strain evidence="2">17113</strain>
    </source>
</reference>
<sequence>MSNAIEIEAKALVSQDDYKKLAKAFPDSPRYTQTNHYIDSDDRILNKEGIALRIREKNGTYELTLKTPLSQGLLEKNCVISKEQFDDFAAKGIFPKGDTSRFLTMLDIDIKTLKILTSLTTDRIDVEYEGGLLSIDRNTYSGKTDYEIEFEYNNLGGAENILSTLLHKFGIKASFSKASKTRRAMDALK</sequence>
<reference evidence="2" key="2">
    <citation type="journal article" date="2021" name="PeerJ">
        <title>Extensive microbial diversity within the chicken gut microbiome revealed by metagenomics and culture.</title>
        <authorList>
            <person name="Gilroy R."/>
            <person name="Ravi A."/>
            <person name="Getino M."/>
            <person name="Pursley I."/>
            <person name="Horton D.L."/>
            <person name="Alikhan N.F."/>
            <person name="Baker D."/>
            <person name="Gharbi K."/>
            <person name="Hall N."/>
            <person name="Watson M."/>
            <person name="Adriaenssens E.M."/>
            <person name="Foster-Nyarko E."/>
            <person name="Jarju S."/>
            <person name="Secka A."/>
            <person name="Antonio M."/>
            <person name="Oren A."/>
            <person name="Chaudhuri R.R."/>
            <person name="La Ragione R."/>
            <person name="Hildebrand F."/>
            <person name="Pallen M.J."/>
        </authorList>
    </citation>
    <scope>NUCLEOTIDE SEQUENCE</scope>
    <source>
        <strain evidence="2">17113</strain>
    </source>
</reference>
<dbReference type="Gene3D" id="2.40.320.10">
    <property type="entry name" value="Hypothetical Protein Pfu-838710-001"/>
    <property type="match status" value="1"/>
</dbReference>
<dbReference type="InterPro" id="IPR009195">
    <property type="entry name" value="Uncharacterised_YjbK"/>
</dbReference>
<accession>A0A9D9DFR9</accession>
<evidence type="ECO:0000313" key="2">
    <source>
        <dbReference type="EMBL" id="MBO8426693.1"/>
    </source>
</evidence>
<name>A0A9D9DFR9_9FIRM</name>
<organism evidence="2 3">
    <name type="scientific">Candidatus Alloenteromonas pullistercoris</name>
    <dbReference type="NCBI Taxonomy" id="2840785"/>
    <lineage>
        <taxon>Bacteria</taxon>
        <taxon>Bacillati</taxon>
        <taxon>Bacillota</taxon>
        <taxon>Bacillota incertae sedis</taxon>
        <taxon>Candidatus Alloenteromonas</taxon>
    </lineage>
</organism>
<dbReference type="CDD" id="cd07762">
    <property type="entry name" value="CYTH-like_Pase_1"/>
    <property type="match status" value="1"/>
</dbReference>
<dbReference type="SMART" id="SM01118">
    <property type="entry name" value="CYTH"/>
    <property type="match status" value="1"/>
</dbReference>
<evidence type="ECO:0000313" key="3">
    <source>
        <dbReference type="Proteomes" id="UP000823634"/>
    </source>
</evidence>
<dbReference type="InterPro" id="IPR023577">
    <property type="entry name" value="CYTH_domain"/>
</dbReference>
<dbReference type="InterPro" id="IPR033469">
    <property type="entry name" value="CYTH-like_dom_sf"/>
</dbReference>
<proteinExistence type="predicted"/>
<dbReference type="Proteomes" id="UP000823634">
    <property type="component" value="Unassembled WGS sequence"/>
</dbReference>
<dbReference type="SUPFAM" id="SSF55154">
    <property type="entry name" value="CYTH-like phosphatases"/>
    <property type="match status" value="1"/>
</dbReference>